<reference evidence="5" key="1">
    <citation type="submission" date="2022-08" db="EMBL/GenBank/DDBJ databases">
        <title>Draft genome sequencing of Roseisolibacter agri AW1220.</title>
        <authorList>
            <person name="Tobiishi Y."/>
            <person name="Tonouchi A."/>
        </authorList>
    </citation>
    <scope>NUCLEOTIDE SEQUENCE</scope>
    <source>
        <strain evidence="5">AW1220</strain>
    </source>
</reference>
<dbReference type="PROSITE" id="PS00061">
    <property type="entry name" value="ADH_SHORT"/>
    <property type="match status" value="1"/>
</dbReference>
<comment type="caution">
    <text evidence="5">The sequence shown here is derived from an EMBL/GenBank/DDBJ whole genome shotgun (WGS) entry which is preliminary data.</text>
</comment>
<dbReference type="FunFam" id="3.40.50.720:FF:000084">
    <property type="entry name" value="Short-chain dehydrogenase reductase"/>
    <property type="match status" value="1"/>
</dbReference>
<dbReference type="PANTHER" id="PTHR44196">
    <property type="entry name" value="DEHYDROGENASE/REDUCTASE SDR FAMILY MEMBER 7B"/>
    <property type="match status" value="1"/>
</dbReference>
<protein>
    <recommendedName>
        <fullName evidence="4">Ketoreductase domain-containing protein</fullName>
    </recommendedName>
</protein>
<sequence>MSALTSALAGRTALVTGASRGIGLAAARALAAAGARVALLARTADVLERAAADIARDTGGDALAVPCDVRDAAGVDAALARVRAAFGGAPDVLVNNAGAFTLAPVAATSPADFAAALDANLVAPFRLVRALLPEMLARGHGHVVTVGSIADRFAFPENGAYAASKFGLRGLHEVLRAELRGSGVRASLVSPGPVDTPIWDPIGPDDRPGFTPRAQMLSADAVAGAIVFVVGAPGELNVDELRLSRA</sequence>
<evidence type="ECO:0000313" key="6">
    <source>
        <dbReference type="Proteomes" id="UP001161325"/>
    </source>
</evidence>
<keyword evidence="2" id="KW-0560">Oxidoreductase</keyword>
<evidence type="ECO:0000313" key="5">
    <source>
        <dbReference type="EMBL" id="GLC26074.1"/>
    </source>
</evidence>
<accession>A0AA37Q3U8</accession>
<dbReference type="InterPro" id="IPR020904">
    <property type="entry name" value="Sc_DH/Rdtase_CS"/>
</dbReference>
<dbReference type="Gene3D" id="3.40.50.720">
    <property type="entry name" value="NAD(P)-binding Rossmann-like Domain"/>
    <property type="match status" value="1"/>
</dbReference>
<dbReference type="AlphaFoldDB" id="A0AA37Q3U8"/>
<evidence type="ECO:0000256" key="3">
    <source>
        <dbReference type="RuleBase" id="RU000363"/>
    </source>
</evidence>
<dbReference type="InterPro" id="IPR002347">
    <property type="entry name" value="SDR_fam"/>
</dbReference>
<dbReference type="PANTHER" id="PTHR44196:SF1">
    <property type="entry name" value="DEHYDROGENASE_REDUCTASE SDR FAMILY MEMBER 7B"/>
    <property type="match status" value="1"/>
</dbReference>
<proteinExistence type="inferred from homology"/>
<evidence type="ECO:0000256" key="1">
    <source>
        <dbReference type="ARBA" id="ARBA00006484"/>
    </source>
</evidence>
<dbReference type="Proteomes" id="UP001161325">
    <property type="component" value="Unassembled WGS sequence"/>
</dbReference>
<gene>
    <name evidence="5" type="ORF">rosag_25870</name>
</gene>
<keyword evidence="6" id="KW-1185">Reference proteome</keyword>
<dbReference type="EMBL" id="BRXS01000004">
    <property type="protein sequence ID" value="GLC26074.1"/>
    <property type="molecule type" value="Genomic_DNA"/>
</dbReference>
<dbReference type="PRINTS" id="PR00081">
    <property type="entry name" value="GDHRDH"/>
</dbReference>
<dbReference type="GO" id="GO:0016020">
    <property type="term" value="C:membrane"/>
    <property type="evidence" value="ECO:0007669"/>
    <property type="project" value="TreeGrafter"/>
</dbReference>
<feature type="domain" description="Ketoreductase" evidence="4">
    <location>
        <begin position="11"/>
        <end position="197"/>
    </location>
</feature>
<evidence type="ECO:0000256" key="2">
    <source>
        <dbReference type="ARBA" id="ARBA00023002"/>
    </source>
</evidence>
<comment type="similarity">
    <text evidence="1 3">Belongs to the short-chain dehydrogenases/reductases (SDR) family.</text>
</comment>
<dbReference type="PRINTS" id="PR00080">
    <property type="entry name" value="SDRFAMILY"/>
</dbReference>
<evidence type="ECO:0000259" key="4">
    <source>
        <dbReference type="SMART" id="SM00822"/>
    </source>
</evidence>
<dbReference type="Pfam" id="PF00106">
    <property type="entry name" value="adh_short"/>
    <property type="match status" value="1"/>
</dbReference>
<name>A0AA37Q3U8_9BACT</name>
<dbReference type="SUPFAM" id="SSF51735">
    <property type="entry name" value="NAD(P)-binding Rossmann-fold domains"/>
    <property type="match status" value="1"/>
</dbReference>
<organism evidence="5 6">
    <name type="scientific">Roseisolibacter agri</name>
    <dbReference type="NCBI Taxonomy" id="2014610"/>
    <lineage>
        <taxon>Bacteria</taxon>
        <taxon>Pseudomonadati</taxon>
        <taxon>Gemmatimonadota</taxon>
        <taxon>Gemmatimonadia</taxon>
        <taxon>Gemmatimonadales</taxon>
        <taxon>Gemmatimonadaceae</taxon>
        <taxon>Roseisolibacter</taxon>
    </lineage>
</organism>
<dbReference type="InterPro" id="IPR057326">
    <property type="entry name" value="KR_dom"/>
</dbReference>
<dbReference type="CDD" id="cd05233">
    <property type="entry name" value="SDR_c"/>
    <property type="match status" value="1"/>
</dbReference>
<dbReference type="InterPro" id="IPR036291">
    <property type="entry name" value="NAD(P)-bd_dom_sf"/>
</dbReference>
<dbReference type="SMART" id="SM00822">
    <property type="entry name" value="PKS_KR"/>
    <property type="match status" value="1"/>
</dbReference>
<dbReference type="GO" id="GO:0016491">
    <property type="term" value="F:oxidoreductase activity"/>
    <property type="evidence" value="ECO:0007669"/>
    <property type="project" value="UniProtKB-KW"/>
</dbReference>
<dbReference type="RefSeq" id="WP_284350543.1">
    <property type="nucleotide sequence ID" value="NZ_BRXS01000004.1"/>
</dbReference>